<evidence type="ECO:0000313" key="2">
    <source>
        <dbReference type="Proteomes" id="UP001494588"/>
    </source>
</evidence>
<keyword evidence="2" id="KW-1185">Reference proteome</keyword>
<sequence>MFDLTGPTPVPIRGRCVPHPKDAHRDAWLNLDPKRLDARYAILDDRERPYYEHRMAA</sequence>
<proteinExistence type="predicted"/>
<dbReference type="EMBL" id="JAZHGC010000024">
    <property type="protein sequence ID" value="MEM5289258.1"/>
    <property type="molecule type" value="Genomic_DNA"/>
</dbReference>
<dbReference type="RefSeq" id="WP_342965391.1">
    <property type="nucleotide sequence ID" value="NZ_JBHTKE010000015.1"/>
</dbReference>
<reference evidence="1 2" key="1">
    <citation type="submission" date="2024-01" db="EMBL/GenBank/DDBJ databases">
        <title>The diversity of rhizobia nodulating Mimosa spp. in eleven states of Brazil covering several biomes is determined by host plant, location, and edaphic factors.</title>
        <authorList>
            <person name="Rouws L."/>
            <person name="Barauna A."/>
            <person name="Beukes C."/>
            <person name="De Faria S.M."/>
            <person name="Gross E."/>
            <person name="Dos Reis Junior F.B."/>
            <person name="Simon M."/>
            <person name="Maluk M."/>
            <person name="Odee D.W."/>
            <person name="Kenicer G."/>
            <person name="Young J.P.W."/>
            <person name="Reis V.M."/>
            <person name="Zilli J."/>
            <person name="James E.K."/>
        </authorList>
    </citation>
    <scope>NUCLEOTIDE SEQUENCE [LARGE SCALE GENOMIC DNA]</scope>
    <source>
        <strain evidence="1 2">JPY77</strain>
    </source>
</reference>
<dbReference type="Proteomes" id="UP001494588">
    <property type="component" value="Unassembled WGS sequence"/>
</dbReference>
<accession>A0ABU9QIF3</accession>
<gene>
    <name evidence="1" type="ORF">V4C55_26365</name>
</gene>
<protein>
    <submittedName>
        <fullName evidence="1">Uncharacterized protein</fullName>
    </submittedName>
</protein>
<organism evidence="1 2">
    <name type="scientific">Paraburkholderia sabiae</name>
    <dbReference type="NCBI Taxonomy" id="273251"/>
    <lineage>
        <taxon>Bacteria</taxon>
        <taxon>Pseudomonadati</taxon>
        <taxon>Pseudomonadota</taxon>
        <taxon>Betaproteobacteria</taxon>
        <taxon>Burkholderiales</taxon>
        <taxon>Burkholderiaceae</taxon>
        <taxon>Paraburkholderia</taxon>
    </lineage>
</organism>
<evidence type="ECO:0000313" key="1">
    <source>
        <dbReference type="EMBL" id="MEM5289258.1"/>
    </source>
</evidence>
<name>A0ABU9QIF3_9BURK</name>
<comment type="caution">
    <text evidence="1">The sequence shown here is derived from an EMBL/GenBank/DDBJ whole genome shotgun (WGS) entry which is preliminary data.</text>
</comment>